<dbReference type="InterPro" id="IPR045990">
    <property type="entry name" value="DUF5946"/>
</dbReference>
<dbReference type="Pfam" id="PF19371">
    <property type="entry name" value="DUF5946"/>
    <property type="match status" value="1"/>
</dbReference>
<dbReference type="EMBL" id="FUZZ01000002">
    <property type="protein sequence ID" value="SKD04216.1"/>
    <property type="molecule type" value="Genomic_DNA"/>
</dbReference>
<evidence type="ECO:0000313" key="2">
    <source>
        <dbReference type="Proteomes" id="UP000190166"/>
    </source>
</evidence>
<organism evidence="1 2">
    <name type="scientific">Chitinophaga ginsengisegetis</name>
    <dbReference type="NCBI Taxonomy" id="393003"/>
    <lineage>
        <taxon>Bacteria</taxon>
        <taxon>Pseudomonadati</taxon>
        <taxon>Bacteroidota</taxon>
        <taxon>Chitinophagia</taxon>
        <taxon>Chitinophagales</taxon>
        <taxon>Chitinophagaceae</taxon>
        <taxon>Chitinophaga</taxon>
    </lineage>
</organism>
<name>A0A1T5NUZ0_9BACT</name>
<dbReference type="Proteomes" id="UP000190166">
    <property type="component" value="Unassembled WGS sequence"/>
</dbReference>
<reference evidence="1 2" key="1">
    <citation type="submission" date="2017-02" db="EMBL/GenBank/DDBJ databases">
        <authorList>
            <person name="Peterson S.W."/>
        </authorList>
    </citation>
    <scope>NUCLEOTIDE SEQUENCE [LARGE SCALE GENOMIC DNA]</scope>
    <source>
        <strain evidence="1 2">DSM 18108</strain>
    </source>
</reference>
<protein>
    <submittedName>
        <fullName evidence="1">Uncharacterized protein</fullName>
    </submittedName>
</protein>
<proteinExistence type="predicted"/>
<sequence length="162" mass="18227">MTENNIICPGCKLHLAYQQLAPSERYNASGECLDLFNQLADRTFAFKHPDFHHQLSVDAYGAQHAGGVSRNIITAYALIGLYLALEKNYTGRQVQHVHSIIPKQSWEKLEPPATTGALTVQDVLKATTEEELYAAMKKWAQAVWDSWSAHHAFIKEKTALYI</sequence>
<accession>A0A1T5NUZ0</accession>
<gene>
    <name evidence="1" type="ORF">SAMN05660461_2787</name>
</gene>
<evidence type="ECO:0000313" key="1">
    <source>
        <dbReference type="EMBL" id="SKD04216.1"/>
    </source>
</evidence>
<dbReference type="AlphaFoldDB" id="A0A1T5NUZ0"/>
<dbReference type="RefSeq" id="WP_079470109.1">
    <property type="nucleotide sequence ID" value="NZ_FUZZ01000002.1"/>
</dbReference>
<keyword evidence="2" id="KW-1185">Reference proteome</keyword>
<dbReference type="STRING" id="393003.SAMN05660461_2787"/>